<feature type="domain" description="Putative beta-lactamase-inhibitor-like PepSY-like" evidence="2">
    <location>
        <begin position="53"/>
        <end position="138"/>
    </location>
</feature>
<name>A0A5N1J0E0_9BACT</name>
<dbReference type="AlphaFoldDB" id="A0A5N1J0E0"/>
<evidence type="ECO:0000313" key="4">
    <source>
        <dbReference type="Proteomes" id="UP000326570"/>
    </source>
</evidence>
<comment type="caution">
    <text evidence="3">The sequence shown here is derived from an EMBL/GenBank/DDBJ whole genome shotgun (WGS) entry which is preliminary data.</text>
</comment>
<organism evidence="3 4">
    <name type="scientific">Adhaeribacter soli</name>
    <dbReference type="NCBI Taxonomy" id="2607655"/>
    <lineage>
        <taxon>Bacteria</taxon>
        <taxon>Pseudomonadati</taxon>
        <taxon>Bacteroidota</taxon>
        <taxon>Cytophagia</taxon>
        <taxon>Cytophagales</taxon>
        <taxon>Hymenobacteraceae</taxon>
        <taxon>Adhaeribacter</taxon>
    </lineage>
</organism>
<dbReference type="Proteomes" id="UP000326570">
    <property type="component" value="Unassembled WGS sequence"/>
</dbReference>
<gene>
    <name evidence="3" type="ORF">F0P94_06995</name>
</gene>
<dbReference type="SUPFAM" id="SSF160574">
    <property type="entry name" value="BT0923-like"/>
    <property type="match status" value="1"/>
</dbReference>
<feature type="signal peptide" evidence="1">
    <location>
        <begin position="1"/>
        <end position="19"/>
    </location>
</feature>
<protein>
    <recommendedName>
        <fullName evidence="2">Putative beta-lactamase-inhibitor-like PepSY-like domain-containing protein</fullName>
    </recommendedName>
</protein>
<evidence type="ECO:0000259" key="2">
    <source>
        <dbReference type="Pfam" id="PF11396"/>
    </source>
</evidence>
<evidence type="ECO:0000256" key="1">
    <source>
        <dbReference type="SAM" id="SignalP"/>
    </source>
</evidence>
<dbReference type="EMBL" id="VTWT01000003">
    <property type="protein sequence ID" value="KAA9340090.1"/>
    <property type="molecule type" value="Genomic_DNA"/>
</dbReference>
<proteinExistence type="predicted"/>
<keyword evidence="4" id="KW-1185">Reference proteome</keyword>
<dbReference type="RefSeq" id="WP_150903162.1">
    <property type="nucleotide sequence ID" value="NZ_VTWT01000003.1"/>
</dbReference>
<reference evidence="3 4" key="1">
    <citation type="submission" date="2019-09" db="EMBL/GenBank/DDBJ databases">
        <title>Genome sequence of Adhaeribacter sp. M2.</title>
        <authorList>
            <person name="Srinivasan S."/>
        </authorList>
    </citation>
    <scope>NUCLEOTIDE SEQUENCE [LARGE SCALE GENOMIC DNA]</scope>
    <source>
        <strain evidence="3 4">M2</strain>
    </source>
</reference>
<dbReference type="Pfam" id="PF11396">
    <property type="entry name" value="PepSY_like"/>
    <property type="match status" value="1"/>
</dbReference>
<keyword evidence="1" id="KW-0732">Signal</keyword>
<dbReference type="Gene3D" id="3.10.450.360">
    <property type="match status" value="1"/>
</dbReference>
<dbReference type="InterPro" id="IPR021533">
    <property type="entry name" value="PepSY-like"/>
</dbReference>
<evidence type="ECO:0000313" key="3">
    <source>
        <dbReference type="EMBL" id="KAA9340090.1"/>
    </source>
</evidence>
<feature type="chain" id="PRO_5024942823" description="Putative beta-lactamase-inhibitor-like PepSY-like domain-containing protein" evidence="1">
    <location>
        <begin position="20"/>
        <end position="144"/>
    </location>
</feature>
<sequence>MKALTLALFLSASSFFSFAQDIKETEVPSVVMNSFKGQFADALKPEWEKKGSNYEVEFNSGTIERKVILDASGKVLMQKQEIALTELPASIASALKQNYGSYELEEAEKIEFDGKTYYEVELERFFLGKELVLTAEGKETKLPY</sequence>
<accession>A0A5N1J0E0</accession>